<name>A0A1H0FP87_9ACTN</name>
<dbReference type="STRING" id="1005944.SAMN05192576_3098"/>
<feature type="transmembrane region" description="Helical" evidence="1">
    <location>
        <begin position="56"/>
        <end position="77"/>
    </location>
</feature>
<evidence type="ECO:0000259" key="2">
    <source>
        <dbReference type="Pfam" id="PF13559"/>
    </source>
</evidence>
<keyword evidence="4" id="KW-1185">Reference proteome</keyword>
<dbReference type="AlphaFoldDB" id="A0A1H0FP87"/>
<dbReference type="OrthoDB" id="3389322at2"/>
<evidence type="ECO:0000313" key="4">
    <source>
        <dbReference type="Proteomes" id="UP000199004"/>
    </source>
</evidence>
<evidence type="ECO:0000256" key="1">
    <source>
        <dbReference type="SAM" id="Phobius"/>
    </source>
</evidence>
<protein>
    <recommendedName>
        <fullName evidence="2">Protein-glutamine gamma-glutamyltransferase-like C-terminal domain-containing protein</fullName>
    </recommendedName>
</protein>
<keyword evidence="1" id="KW-1133">Transmembrane helix</keyword>
<accession>A0A1H0FP87</accession>
<evidence type="ECO:0000313" key="3">
    <source>
        <dbReference type="EMBL" id="SDN96483.1"/>
    </source>
</evidence>
<gene>
    <name evidence="3" type="ORF">SAMN05192576_3098</name>
</gene>
<keyword evidence="1" id="KW-0472">Membrane</keyword>
<feature type="domain" description="Protein-glutamine gamma-glutamyltransferase-like C-terminal" evidence="2">
    <location>
        <begin position="124"/>
        <end position="193"/>
    </location>
</feature>
<proteinExistence type="predicted"/>
<dbReference type="InterPro" id="IPR025403">
    <property type="entry name" value="TgpA-like_C"/>
</dbReference>
<dbReference type="RefSeq" id="WP_091025708.1">
    <property type="nucleotide sequence ID" value="NZ_FNIC01000005.1"/>
</dbReference>
<sequence length="200" mass="22006">MRLDPPLDPSGDEARSLLRRELLSPEYHEQNLLERLRNWLERRIDGGVSSASDAPALQTFATMLVVLLLVAGLVFVVTRARRTARAAQERRSVLTAEEITADQLRARALAALAEGRHEDALVDAFRALAVRQVERGRLDDTPGATAHEVAAVLAAEYPHQRSRVDDGARLFDAVLYGDRPATREQAAAVLALDDELAALR</sequence>
<dbReference type="Pfam" id="PF13559">
    <property type="entry name" value="DUF4129"/>
    <property type="match status" value="1"/>
</dbReference>
<dbReference type="EMBL" id="FNIC01000005">
    <property type="protein sequence ID" value="SDN96483.1"/>
    <property type="molecule type" value="Genomic_DNA"/>
</dbReference>
<keyword evidence="1" id="KW-0812">Transmembrane</keyword>
<dbReference type="Proteomes" id="UP000199004">
    <property type="component" value="Unassembled WGS sequence"/>
</dbReference>
<organism evidence="3 4">
    <name type="scientific">Nocardioides szechwanensis</name>
    <dbReference type="NCBI Taxonomy" id="1005944"/>
    <lineage>
        <taxon>Bacteria</taxon>
        <taxon>Bacillati</taxon>
        <taxon>Actinomycetota</taxon>
        <taxon>Actinomycetes</taxon>
        <taxon>Propionibacteriales</taxon>
        <taxon>Nocardioidaceae</taxon>
        <taxon>Nocardioides</taxon>
    </lineage>
</organism>
<reference evidence="4" key="1">
    <citation type="submission" date="2016-10" db="EMBL/GenBank/DDBJ databases">
        <authorList>
            <person name="Varghese N."/>
            <person name="Submissions S."/>
        </authorList>
    </citation>
    <scope>NUCLEOTIDE SEQUENCE [LARGE SCALE GENOMIC DNA]</scope>
    <source>
        <strain evidence="4">CGMCC 1.11147</strain>
    </source>
</reference>